<dbReference type="Proteomes" id="UP000247099">
    <property type="component" value="Unassembled WGS sequence"/>
</dbReference>
<dbReference type="InterPro" id="IPR050325">
    <property type="entry name" value="Prot/Nucl_acid_deglycase"/>
</dbReference>
<dbReference type="PANTHER" id="PTHR48094">
    <property type="entry name" value="PROTEIN/NUCLEIC ACID DEGLYCASE DJ-1-RELATED"/>
    <property type="match status" value="1"/>
</dbReference>
<dbReference type="Pfam" id="PF01965">
    <property type="entry name" value="DJ-1_PfpI"/>
    <property type="match status" value="1"/>
</dbReference>
<dbReference type="InterPro" id="IPR006287">
    <property type="entry name" value="DJ-1"/>
</dbReference>
<dbReference type="OrthoDB" id="9800516at2"/>
<dbReference type="EMBL" id="QHJQ01000003">
    <property type="protein sequence ID" value="PXA04547.1"/>
    <property type="molecule type" value="Genomic_DNA"/>
</dbReference>
<evidence type="ECO:0000313" key="2">
    <source>
        <dbReference type="EMBL" id="PXA04547.1"/>
    </source>
</evidence>
<dbReference type="AlphaFoldDB" id="A0A317ZK16"/>
<dbReference type="InParanoid" id="A0A317ZK16"/>
<dbReference type="NCBIfam" id="TIGR01383">
    <property type="entry name" value="not_thiJ"/>
    <property type="match status" value="1"/>
</dbReference>
<gene>
    <name evidence="2" type="ORF">DDZ13_05055</name>
</gene>
<dbReference type="PANTHER" id="PTHR48094:SF12">
    <property type="entry name" value="PARKINSON DISEASE PROTEIN 7 HOMOLOG"/>
    <property type="match status" value="1"/>
</dbReference>
<evidence type="ECO:0000313" key="3">
    <source>
        <dbReference type="Proteomes" id="UP000247099"/>
    </source>
</evidence>
<name>A0A317ZK16_9BACT</name>
<dbReference type="InterPro" id="IPR029062">
    <property type="entry name" value="Class_I_gatase-like"/>
</dbReference>
<comment type="caution">
    <text evidence="2">The sequence shown here is derived from an EMBL/GenBank/DDBJ whole genome shotgun (WGS) entry which is preliminary data.</text>
</comment>
<dbReference type="RefSeq" id="WP_110130355.1">
    <property type="nucleotide sequence ID" value="NZ_QHJQ01000003.1"/>
</dbReference>
<proteinExistence type="predicted"/>
<dbReference type="FunCoup" id="A0A317ZK16">
    <property type="interactions" value="291"/>
</dbReference>
<organism evidence="2 3">
    <name type="scientific">Coraliomargarita sinensis</name>
    <dbReference type="NCBI Taxonomy" id="2174842"/>
    <lineage>
        <taxon>Bacteria</taxon>
        <taxon>Pseudomonadati</taxon>
        <taxon>Verrucomicrobiota</taxon>
        <taxon>Opitutia</taxon>
        <taxon>Puniceicoccales</taxon>
        <taxon>Coraliomargaritaceae</taxon>
        <taxon>Coraliomargarita</taxon>
    </lineage>
</organism>
<dbReference type="InterPro" id="IPR002818">
    <property type="entry name" value="DJ-1/PfpI"/>
</dbReference>
<accession>A0A317ZK16</accession>
<dbReference type="SUPFAM" id="SSF52317">
    <property type="entry name" value="Class I glutamine amidotransferase-like"/>
    <property type="match status" value="1"/>
</dbReference>
<dbReference type="CDD" id="cd03135">
    <property type="entry name" value="GATase1_DJ-1"/>
    <property type="match status" value="1"/>
</dbReference>
<evidence type="ECO:0000259" key="1">
    <source>
        <dbReference type="Pfam" id="PF01965"/>
    </source>
</evidence>
<protein>
    <submittedName>
        <fullName evidence="2">DJ-1 family protein</fullName>
    </submittedName>
</protein>
<feature type="domain" description="DJ-1/PfpI" evidence="1">
    <location>
        <begin position="5"/>
        <end position="163"/>
    </location>
</feature>
<sequence length="182" mass="19820">MKAIRTLIIIHPGFEEMEAIAPIDLLKRADIEVCLAGTSEEALVSGRGGITIQTTQPFAEVEENEVYDAVVVPGGPGIKALRNQPEICEFLKKHFENEKIVACICAAPLLLLDAGLLPRRYTAHHTTLSELPSPESNDCVWDGNILTSRGAGTATQFGLALIEKLRDKATRTEVAKSICWPE</sequence>
<dbReference type="GO" id="GO:0005737">
    <property type="term" value="C:cytoplasm"/>
    <property type="evidence" value="ECO:0007669"/>
    <property type="project" value="TreeGrafter"/>
</dbReference>
<reference evidence="2 3" key="1">
    <citation type="submission" date="2018-05" db="EMBL/GenBank/DDBJ databases">
        <title>Coraliomargarita sinensis sp. nov., isolated from a marine solar saltern.</title>
        <authorList>
            <person name="Zhou L.Y."/>
        </authorList>
    </citation>
    <scope>NUCLEOTIDE SEQUENCE [LARGE SCALE GENOMIC DNA]</scope>
    <source>
        <strain evidence="2 3">WN38</strain>
    </source>
</reference>
<dbReference type="Gene3D" id="3.40.50.880">
    <property type="match status" value="1"/>
</dbReference>
<keyword evidence="3" id="KW-1185">Reference proteome</keyword>